<gene>
    <name evidence="1" type="ORF">E3P90_03486</name>
</gene>
<sequence>MAVIIMYIQERLRVHHNAAYRKIFIAVYNPGLVTTIIDKSQDSAAWLFTAPINFIFNTLAKDTERGMRPGLYLASTPAEALPLGCYRNENGEVEYVNNQHEDEESRRRCYERLMLDGKLEQDVLALEDDKTTR</sequence>
<proteinExistence type="predicted"/>
<organism evidence="1 2">
    <name type="scientific">Wallemia ichthyophaga</name>
    <dbReference type="NCBI Taxonomy" id="245174"/>
    <lineage>
        <taxon>Eukaryota</taxon>
        <taxon>Fungi</taxon>
        <taxon>Dikarya</taxon>
        <taxon>Basidiomycota</taxon>
        <taxon>Wallemiomycotina</taxon>
        <taxon>Wallemiomycetes</taxon>
        <taxon>Wallemiales</taxon>
        <taxon>Wallemiaceae</taxon>
        <taxon>Wallemia</taxon>
    </lineage>
</organism>
<dbReference type="EMBL" id="SPOF01000049">
    <property type="protein sequence ID" value="TIB08937.1"/>
    <property type="molecule type" value="Genomic_DNA"/>
</dbReference>
<evidence type="ECO:0000313" key="2">
    <source>
        <dbReference type="Proteomes" id="UP000306954"/>
    </source>
</evidence>
<accession>A0A4T0H089</accession>
<comment type="caution">
    <text evidence="1">The sequence shown here is derived from an EMBL/GenBank/DDBJ whole genome shotgun (WGS) entry which is preliminary data.</text>
</comment>
<protein>
    <submittedName>
        <fullName evidence="1">Uncharacterized protein</fullName>
    </submittedName>
</protein>
<name>A0A4T0H089_WALIC</name>
<reference evidence="1 2" key="1">
    <citation type="submission" date="2019-03" db="EMBL/GenBank/DDBJ databases">
        <title>Sequencing 23 genomes of Wallemia ichthyophaga.</title>
        <authorList>
            <person name="Gostincar C."/>
        </authorList>
    </citation>
    <scope>NUCLEOTIDE SEQUENCE [LARGE SCALE GENOMIC DNA]</scope>
    <source>
        <strain evidence="1 2">EXF-8621</strain>
    </source>
</reference>
<dbReference type="AlphaFoldDB" id="A0A4T0H089"/>
<evidence type="ECO:0000313" key="1">
    <source>
        <dbReference type="EMBL" id="TIB08937.1"/>
    </source>
</evidence>
<dbReference type="Proteomes" id="UP000306954">
    <property type="component" value="Unassembled WGS sequence"/>
</dbReference>